<dbReference type="Pfam" id="PF01584">
    <property type="entry name" value="CheW"/>
    <property type="match status" value="1"/>
</dbReference>
<protein>
    <submittedName>
        <fullName evidence="2">Chemotaxis protein CheW</fullName>
    </submittedName>
</protein>
<feature type="domain" description="CheW-like" evidence="1">
    <location>
        <begin position="24"/>
        <end position="169"/>
    </location>
</feature>
<dbReference type="GO" id="GO:0007165">
    <property type="term" value="P:signal transduction"/>
    <property type="evidence" value="ECO:0007669"/>
    <property type="project" value="InterPro"/>
</dbReference>
<gene>
    <name evidence="2" type="ORF">C7B64_00440</name>
</gene>
<organism evidence="2 3">
    <name type="scientific">Merismopedia glauca CCAP 1448/3</name>
    <dbReference type="NCBI Taxonomy" id="1296344"/>
    <lineage>
        <taxon>Bacteria</taxon>
        <taxon>Bacillati</taxon>
        <taxon>Cyanobacteriota</taxon>
        <taxon>Cyanophyceae</taxon>
        <taxon>Synechococcales</taxon>
        <taxon>Merismopediaceae</taxon>
        <taxon>Merismopedia</taxon>
    </lineage>
</organism>
<dbReference type="InterPro" id="IPR002545">
    <property type="entry name" value="CheW-lke_dom"/>
</dbReference>
<dbReference type="SUPFAM" id="SSF50341">
    <property type="entry name" value="CheW-like"/>
    <property type="match status" value="1"/>
</dbReference>
<dbReference type="GO" id="GO:0006935">
    <property type="term" value="P:chemotaxis"/>
    <property type="evidence" value="ECO:0007669"/>
    <property type="project" value="InterPro"/>
</dbReference>
<dbReference type="AlphaFoldDB" id="A0A2T1CA83"/>
<dbReference type="EMBL" id="PVWJ01000002">
    <property type="protein sequence ID" value="PSB05149.1"/>
    <property type="molecule type" value="Genomic_DNA"/>
</dbReference>
<evidence type="ECO:0000313" key="3">
    <source>
        <dbReference type="Proteomes" id="UP000238762"/>
    </source>
</evidence>
<dbReference type="Proteomes" id="UP000238762">
    <property type="component" value="Unassembled WGS sequence"/>
</dbReference>
<reference evidence="2 3" key="2">
    <citation type="submission" date="2018-03" db="EMBL/GenBank/DDBJ databases">
        <title>The ancient ancestry and fast evolution of plastids.</title>
        <authorList>
            <person name="Moore K.R."/>
            <person name="Magnabosco C."/>
            <person name="Momper L."/>
            <person name="Gold D.A."/>
            <person name="Bosak T."/>
            <person name="Fournier G.P."/>
        </authorList>
    </citation>
    <scope>NUCLEOTIDE SEQUENCE [LARGE SCALE GENOMIC DNA]</scope>
    <source>
        <strain evidence="2 3">CCAP 1448/3</strain>
    </source>
</reference>
<dbReference type="OrthoDB" id="572144at2"/>
<sequence>MNSALTNFQFPLPNLSQKNTFQQNLKVIVFAIGSLNCGINIFSIYKVVNSTRLYGDDNNWVSMMHIGDREVTILDLRRRLFPHEPVEFPSGQIYVIILQNSQGDLYGIPVSGIPSLMDIAVEQVRVLPESFRQANALGIASHVAIVPQSSESLTLFLLDVEFILDLEQLLSA</sequence>
<dbReference type="PROSITE" id="PS50851">
    <property type="entry name" value="CHEW"/>
    <property type="match status" value="1"/>
</dbReference>
<comment type="caution">
    <text evidence="2">The sequence shown here is derived from an EMBL/GenBank/DDBJ whole genome shotgun (WGS) entry which is preliminary data.</text>
</comment>
<accession>A0A2T1CA83</accession>
<dbReference type="SMART" id="SM00260">
    <property type="entry name" value="CheW"/>
    <property type="match status" value="1"/>
</dbReference>
<name>A0A2T1CA83_9CYAN</name>
<dbReference type="RefSeq" id="WP_106286694.1">
    <property type="nucleotide sequence ID" value="NZ_CAWNTC010000104.1"/>
</dbReference>
<proteinExistence type="predicted"/>
<dbReference type="InterPro" id="IPR036061">
    <property type="entry name" value="CheW-like_dom_sf"/>
</dbReference>
<evidence type="ECO:0000313" key="2">
    <source>
        <dbReference type="EMBL" id="PSB05149.1"/>
    </source>
</evidence>
<keyword evidence="3" id="KW-1185">Reference proteome</keyword>
<evidence type="ECO:0000259" key="1">
    <source>
        <dbReference type="PROSITE" id="PS50851"/>
    </source>
</evidence>
<reference evidence="2 3" key="1">
    <citation type="submission" date="2018-02" db="EMBL/GenBank/DDBJ databases">
        <authorList>
            <person name="Cohen D.B."/>
            <person name="Kent A.D."/>
        </authorList>
    </citation>
    <scope>NUCLEOTIDE SEQUENCE [LARGE SCALE GENOMIC DNA]</scope>
    <source>
        <strain evidence="2 3">CCAP 1448/3</strain>
    </source>
</reference>